<dbReference type="AlphaFoldDB" id="A0A433QUZ1"/>
<evidence type="ECO:0008006" key="3">
    <source>
        <dbReference type="Google" id="ProtNLM"/>
    </source>
</evidence>
<accession>A0A433QUZ1</accession>
<proteinExistence type="predicted"/>
<dbReference type="InterPro" id="IPR014752">
    <property type="entry name" value="Arrestin-like_C"/>
</dbReference>
<evidence type="ECO:0000313" key="1">
    <source>
        <dbReference type="EMBL" id="RUS33612.1"/>
    </source>
</evidence>
<organism evidence="1 2">
    <name type="scientific">Jimgerdemannia flammicorona</name>
    <dbReference type="NCBI Taxonomy" id="994334"/>
    <lineage>
        <taxon>Eukaryota</taxon>
        <taxon>Fungi</taxon>
        <taxon>Fungi incertae sedis</taxon>
        <taxon>Mucoromycota</taxon>
        <taxon>Mucoromycotina</taxon>
        <taxon>Endogonomycetes</taxon>
        <taxon>Endogonales</taxon>
        <taxon>Endogonaceae</taxon>
        <taxon>Jimgerdemannia</taxon>
    </lineage>
</organism>
<comment type="caution">
    <text evidence="1">The sequence shown here is derived from an EMBL/GenBank/DDBJ whole genome shotgun (WGS) entry which is preliminary data.</text>
</comment>
<name>A0A433QUZ1_9FUNG</name>
<dbReference type="Gene3D" id="2.60.40.640">
    <property type="match status" value="1"/>
</dbReference>
<reference evidence="1 2" key="1">
    <citation type="journal article" date="2018" name="New Phytol.">
        <title>Phylogenomics of Endogonaceae and evolution of mycorrhizas within Mucoromycota.</title>
        <authorList>
            <person name="Chang Y."/>
            <person name="Desiro A."/>
            <person name="Na H."/>
            <person name="Sandor L."/>
            <person name="Lipzen A."/>
            <person name="Clum A."/>
            <person name="Barry K."/>
            <person name="Grigoriev I.V."/>
            <person name="Martin F.M."/>
            <person name="Stajich J.E."/>
            <person name="Smith M.E."/>
            <person name="Bonito G."/>
            <person name="Spatafora J.W."/>
        </authorList>
    </citation>
    <scope>NUCLEOTIDE SEQUENCE [LARGE SCALE GENOMIC DNA]</scope>
    <source>
        <strain evidence="1 2">AD002</strain>
    </source>
</reference>
<dbReference type="Proteomes" id="UP000274822">
    <property type="component" value="Unassembled WGS sequence"/>
</dbReference>
<dbReference type="EMBL" id="RBNJ01001073">
    <property type="protein sequence ID" value="RUS33612.1"/>
    <property type="molecule type" value="Genomic_DNA"/>
</dbReference>
<evidence type="ECO:0000313" key="2">
    <source>
        <dbReference type="Proteomes" id="UP000274822"/>
    </source>
</evidence>
<gene>
    <name evidence="1" type="ORF">BC938DRAFT_470912</name>
</gene>
<protein>
    <recommendedName>
        <fullName evidence="3">Arrestin-like N-terminal domain-containing protein</fullName>
    </recommendedName>
</protein>
<sequence>MREIIAVDVLPSVDAIELLGPGSAMTGARTYTLRGTVRVVLSSTLKIKRLDLKFSGVNRLFTGMFPELCREEQEGSVFVFGSGVVEMTVRAGRTTVQSATTLAAGVTDLPFTMEIEAGIPPSYNIEMASLEYALTAIVIPAAMLAKSDRFKKVVAVRRHLMPGVVGAEFSELRGQFGGRKEGVVQWQVDVPKVICVDQENATVFVKLDILAYHGRPREVTVVLEQLIDCRISCKDKPRPTPPTPTLSNKHTTTISTTSRTLPCIAWPALGPTNITIPLSLPERLHPDMTSPLADLRHRLRITVAFVDSSKSDVIVVFPVTATTVPALPPALGPPRIEGEGNDGDGEAPEHVIVEFDIGALPTYQTVLQDPVMEYRLLPSVCG</sequence>
<keyword evidence="2" id="KW-1185">Reference proteome</keyword>